<feature type="compositionally biased region" description="Basic residues" evidence="2">
    <location>
        <begin position="1"/>
        <end position="16"/>
    </location>
</feature>
<dbReference type="EMBL" id="JAZAVJ010000015">
    <property type="protein sequence ID" value="KAK7422573.1"/>
    <property type="molecule type" value="Genomic_DNA"/>
</dbReference>
<gene>
    <name evidence="3" type="ORF">QQX98_001596</name>
</gene>
<comment type="caution">
    <text evidence="3">The sequence shown here is derived from an EMBL/GenBank/DDBJ whole genome shotgun (WGS) entry which is preliminary data.</text>
</comment>
<feature type="coiled-coil region" evidence="1">
    <location>
        <begin position="132"/>
        <end position="192"/>
    </location>
</feature>
<organism evidence="3 4">
    <name type="scientific">Neonectria punicea</name>
    <dbReference type="NCBI Taxonomy" id="979145"/>
    <lineage>
        <taxon>Eukaryota</taxon>
        <taxon>Fungi</taxon>
        <taxon>Dikarya</taxon>
        <taxon>Ascomycota</taxon>
        <taxon>Pezizomycotina</taxon>
        <taxon>Sordariomycetes</taxon>
        <taxon>Hypocreomycetidae</taxon>
        <taxon>Hypocreales</taxon>
        <taxon>Nectriaceae</taxon>
        <taxon>Neonectria</taxon>
    </lineage>
</organism>
<evidence type="ECO:0008006" key="5">
    <source>
        <dbReference type="Google" id="ProtNLM"/>
    </source>
</evidence>
<name>A0ABR1HMX1_9HYPO</name>
<evidence type="ECO:0000313" key="4">
    <source>
        <dbReference type="Proteomes" id="UP001498476"/>
    </source>
</evidence>
<sequence length="334" mass="38275">MPKRKLSSRQRKKMRRLQNALLGACVDAEDQGPPVSGDPPAATTPPMPTTPLPEDLGTPHKSDDPTSPGQPRLPRNKKQHPCRHRRLPDRNYYHRLDTLDRRYLGFHRRVQELLDKKINEGTREVARWKLKIEKTLMELERGTDQYAKQERRELLVRADALEYRDKELLDKITNLEKKVGKLEEKVSKVESQAERDRNIPDLVRDWELDCNVVGDDYTIQTSYVSGSAKGLWRDAHQREMGKPRDDGSGSYGTVSLQHCTEGPRTDKHQAVKRIHVGPTLLSAYEADVLSRELPSIIKFSHRQKLSFISLEHSDPPNLIMILLPIKSGPSILNQ</sequence>
<proteinExistence type="predicted"/>
<feature type="compositionally biased region" description="Basic residues" evidence="2">
    <location>
        <begin position="74"/>
        <end position="87"/>
    </location>
</feature>
<accession>A0ABR1HMX1</accession>
<reference evidence="3 4" key="1">
    <citation type="journal article" date="2025" name="Microbiol. Resour. Announc.">
        <title>Draft genome sequences for Neonectria magnoliae and Neonectria punicea, canker pathogens of Liriodendron tulipifera and Acer saccharum in West Virginia.</title>
        <authorList>
            <person name="Petronek H.M."/>
            <person name="Kasson M.T."/>
            <person name="Metheny A.M."/>
            <person name="Stauder C.M."/>
            <person name="Lovett B."/>
            <person name="Lynch S.C."/>
            <person name="Garnas J.R."/>
            <person name="Kasson L.R."/>
            <person name="Stajich J.E."/>
        </authorList>
    </citation>
    <scope>NUCLEOTIDE SEQUENCE [LARGE SCALE GENOMIC DNA]</scope>
    <source>
        <strain evidence="3 4">NRRL 64653</strain>
    </source>
</reference>
<dbReference type="Proteomes" id="UP001498476">
    <property type="component" value="Unassembled WGS sequence"/>
</dbReference>
<evidence type="ECO:0000256" key="1">
    <source>
        <dbReference type="SAM" id="Coils"/>
    </source>
</evidence>
<feature type="compositionally biased region" description="Pro residues" evidence="2">
    <location>
        <begin position="42"/>
        <end position="51"/>
    </location>
</feature>
<keyword evidence="1" id="KW-0175">Coiled coil</keyword>
<evidence type="ECO:0000313" key="3">
    <source>
        <dbReference type="EMBL" id="KAK7422573.1"/>
    </source>
</evidence>
<feature type="region of interest" description="Disordered" evidence="2">
    <location>
        <begin position="1"/>
        <end position="89"/>
    </location>
</feature>
<evidence type="ECO:0000256" key="2">
    <source>
        <dbReference type="SAM" id="MobiDB-lite"/>
    </source>
</evidence>
<keyword evidence="4" id="KW-1185">Reference proteome</keyword>
<protein>
    <recommendedName>
        <fullName evidence="5">BZIP domain-containing protein</fullName>
    </recommendedName>
</protein>